<keyword evidence="7" id="KW-0418">Kinase</keyword>
<feature type="binding site" evidence="5">
    <location>
        <position position="109"/>
    </location>
    <ligand>
        <name>ATP</name>
        <dbReference type="ChEBI" id="CHEBI:30616"/>
    </ligand>
</feature>
<evidence type="ECO:0000256" key="3">
    <source>
        <dbReference type="ARBA" id="ARBA00023136"/>
    </source>
</evidence>
<proteinExistence type="predicted"/>
<keyword evidence="5" id="KW-0067">ATP-binding</keyword>
<name>A0AAV6LU89_9ROSI</name>
<keyword evidence="2" id="KW-0723">Serine/threonine-protein kinase</keyword>
<keyword evidence="4" id="KW-0449">Lipoprotein</keyword>
<comment type="subcellular location">
    <subcellularLocation>
        <location evidence="1">Cell membrane</location>
        <topology evidence="1">Lipid-anchor</topology>
    </subcellularLocation>
</comment>
<keyword evidence="5" id="KW-0547">Nucleotide-binding</keyword>
<dbReference type="PANTHER" id="PTHR47985">
    <property type="entry name" value="OS07G0668900 PROTEIN"/>
    <property type="match status" value="1"/>
</dbReference>
<keyword evidence="8" id="KW-1185">Reference proteome</keyword>
<accession>A0AAV6LU89</accession>
<dbReference type="AlphaFoldDB" id="A0AAV6LU89"/>
<comment type="caution">
    <text evidence="7">The sequence shown here is derived from an EMBL/GenBank/DDBJ whole genome shotgun (WGS) entry which is preliminary data.</text>
</comment>
<dbReference type="InterPro" id="IPR001245">
    <property type="entry name" value="Ser-Thr/Tyr_kinase_cat_dom"/>
</dbReference>
<dbReference type="PANTHER" id="PTHR47985:SF41">
    <property type="entry name" value="SERINE_THREONINE-PROTEIN KINASE PBL5-RELATED"/>
    <property type="match status" value="1"/>
</dbReference>
<dbReference type="PROSITE" id="PS00107">
    <property type="entry name" value="PROTEIN_KINASE_ATP"/>
    <property type="match status" value="1"/>
</dbReference>
<dbReference type="Pfam" id="PF07714">
    <property type="entry name" value="PK_Tyr_Ser-Thr"/>
    <property type="match status" value="1"/>
</dbReference>
<dbReference type="GO" id="GO:0005886">
    <property type="term" value="C:plasma membrane"/>
    <property type="evidence" value="ECO:0007669"/>
    <property type="project" value="UniProtKB-SubCell"/>
</dbReference>
<dbReference type="FunFam" id="3.30.200.20:FF:000266">
    <property type="entry name" value="probable serine/threonine-protein kinase RLCKVII"/>
    <property type="match status" value="1"/>
</dbReference>
<dbReference type="InterPro" id="IPR000719">
    <property type="entry name" value="Prot_kinase_dom"/>
</dbReference>
<protein>
    <submittedName>
        <fullName evidence="7">Serine/threonine-protein kinase PBL5</fullName>
    </submittedName>
</protein>
<organism evidence="7 8">
    <name type="scientific">Cucurbita argyrosperma subsp. sororia</name>
    <dbReference type="NCBI Taxonomy" id="37648"/>
    <lineage>
        <taxon>Eukaryota</taxon>
        <taxon>Viridiplantae</taxon>
        <taxon>Streptophyta</taxon>
        <taxon>Embryophyta</taxon>
        <taxon>Tracheophyta</taxon>
        <taxon>Spermatophyta</taxon>
        <taxon>Magnoliopsida</taxon>
        <taxon>eudicotyledons</taxon>
        <taxon>Gunneridae</taxon>
        <taxon>Pentapetalae</taxon>
        <taxon>rosids</taxon>
        <taxon>fabids</taxon>
        <taxon>Cucurbitales</taxon>
        <taxon>Cucurbitaceae</taxon>
        <taxon>Cucurbiteae</taxon>
        <taxon>Cucurbita</taxon>
    </lineage>
</organism>
<evidence type="ECO:0000259" key="6">
    <source>
        <dbReference type="PROSITE" id="PS50011"/>
    </source>
</evidence>
<evidence type="ECO:0000313" key="7">
    <source>
        <dbReference type="EMBL" id="KAG6570747.1"/>
    </source>
</evidence>
<keyword evidence="3" id="KW-0472">Membrane</keyword>
<feature type="non-terminal residue" evidence="7">
    <location>
        <position position="1"/>
    </location>
</feature>
<gene>
    <name evidence="7" type="primary">PBL5</name>
    <name evidence="7" type="ORF">SDJN03_29662</name>
</gene>
<evidence type="ECO:0000256" key="2">
    <source>
        <dbReference type="ARBA" id="ARBA00022527"/>
    </source>
</evidence>
<dbReference type="PROSITE" id="PS50011">
    <property type="entry name" value="PROTEIN_KINASE_DOM"/>
    <property type="match status" value="1"/>
</dbReference>
<evidence type="ECO:0000256" key="4">
    <source>
        <dbReference type="ARBA" id="ARBA00023288"/>
    </source>
</evidence>
<dbReference type="EMBL" id="JAGKQH010000020">
    <property type="protein sequence ID" value="KAG6570747.1"/>
    <property type="molecule type" value="Genomic_DNA"/>
</dbReference>
<dbReference type="Proteomes" id="UP000685013">
    <property type="component" value="Chromosome 20"/>
</dbReference>
<keyword evidence="7" id="KW-0808">Transferase</keyword>
<sequence>MGCFRHSKKQRKKFDSNSPISSVKVEADLRVKTGEEVKEQTRENDPLASNITREVSSKAKTNEEIEKFTFHELVEATRNFKSDCFLGEGGFGKVYKGHLIRIDQVVAIKQLDRNGLQGVREFVVEVLTLSLADHPNLVKLLGYCAERDERLLVYEFMPLGSLDKHLHDLPPGKNVLDWNTRMKIAARPLFRDRKRFLTMADPRLDGQFPVRGLYQALAIAAMCVQEQPTQRPVISEVVSALDFLASQKFTQKRG</sequence>
<dbReference type="GO" id="GO:0004674">
    <property type="term" value="F:protein serine/threonine kinase activity"/>
    <property type="evidence" value="ECO:0007669"/>
    <property type="project" value="UniProtKB-KW"/>
</dbReference>
<feature type="domain" description="Protein kinase" evidence="6">
    <location>
        <begin position="80"/>
        <end position="254"/>
    </location>
</feature>
<evidence type="ECO:0000313" key="8">
    <source>
        <dbReference type="Proteomes" id="UP000685013"/>
    </source>
</evidence>
<reference evidence="7 8" key="1">
    <citation type="journal article" date="2021" name="Hortic Res">
        <title>The domestication of Cucurbita argyrosperma as revealed by the genome of its wild relative.</title>
        <authorList>
            <person name="Barrera-Redondo J."/>
            <person name="Sanchez-de la Vega G."/>
            <person name="Aguirre-Liguori J.A."/>
            <person name="Castellanos-Morales G."/>
            <person name="Gutierrez-Guerrero Y.T."/>
            <person name="Aguirre-Dugua X."/>
            <person name="Aguirre-Planter E."/>
            <person name="Tenaillon M.I."/>
            <person name="Lira-Saade R."/>
            <person name="Eguiarte L.E."/>
        </authorList>
    </citation>
    <scope>NUCLEOTIDE SEQUENCE [LARGE SCALE GENOMIC DNA]</scope>
    <source>
        <strain evidence="7">JBR-2021</strain>
    </source>
</reference>
<evidence type="ECO:0000256" key="5">
    <source>
        <dbReference type="PROSITE-ProRule" id="PRU10141"/>
    </source>
</evidence>
<dbReference type="GO" id="GO:0005524">
    <property type="term" value="F:ATP binding"/>
    <property type="evidence" value="ECO:0007669"/>
    <property type="project" value="UniProtKB-UniRule"/>
</dbReference>
<evidence type="ECO:0000256" key="1">
    <source>
        <dbReference type="ARBA" id="ARBA00004193"/>
    </source>
</evidence>
<dbReference type="InterPro" id="IPR017441">
    <property type="entry name" value="Protein_kinase_ATP_BS"/>
</dbReference>